<dbReference type="Pfam" id="PF10082">
    <property type="entry name" value="BBP2_2"/>
    <property type="match status" value="1"/>
</dbReference>
<keyword evidence="2" id="KW-0732">Signal</keyword>
<dbReference type="RefSeq" id="WP_367721453.1">
    <property type="nucleotide sequence ID" value="NZ_JBFOCI010000001.1"/>
</dbReference>
<dbReference type="InterPro" id="IPR018759">
    <property type="entry name" value="BBP2_2"/>
</dbReference>
<keyword evidence="4" id="KW-1185">Reference proteome</keyword>
<dbReference type="EMBL" id="JBFOCI010000001">
    <property type="protein sequence ID" value="MEW9804398.1"/>
    <property type="molecule type" value="Genomic_DNA"/>
</dbReference>
<gene>
    <name evidence="3" type="ORF">ABUE31_00180</name>
</gene>
<comment type="caution">
    <text evidence="3">The sequence shown here is derived from an EMBL/GenBank/DDBJ whole genome shotgun (WGS) entry which is preliminary data.</text>
</comment>
<dbReference type="Proteomes" id="UP001556196">
    <property type="component" value="Unassembled WGS sequence"/>
</dbReference>
<feature type="compositionally biased region" description="Low complexity" evidence="1">
    <location>
        <begin position="69"/>
        <end position="100"/>
    </location>
</feature>
<dbReference type="InterPro" id="IPR011250">
    <property type="entry name" value="OMP/PagP_B-barrel"/>
</dbReference>
<reference evidence="3 4" key="1">
    <citation type="submission" date="2024-06" db="EMBL/GenBank/DDBJ databases">
        <authorList>
            <person name="Tuo L."/>
        </authorList>
    </citation>
    <scope>NUCLEOTIDE SEQUENCE [LARGE SCALE GENOMIC DNA]</scope>
    <source>
        <strain evidence="3 4">ZMM04-5</strain>
    </source>
</reference>
<evidence type="ECO:0000313" key="4">
    <source>
        <dbReference type="Proteomes" id="UP001556196"/>
    </source>
</evidence>
<sequence length="510" mass="53255">MGILQALILTASAAGLSMPAHAQDAGGLRGGIGLEDADQGGASGSGGIAPPYVPISPGALTDPADDDATAFSGDAAASARTTATVASPTATETDDTTTGTVRQPAVDSVENQPLDEGTQRAQAIEGLDRPTDDDPYEALGIRWGSFILKPTLESGVTATSNADSSADGSEAVLSETTLRLNATSDWTSHSASVDAYGTFRKTLSGEEIEDVEGGVDAQMELELGKDYRATGTFTYSLAPESAASPVVIPGTVDEPYAQTVGGTLGLEKAIGKTRFGVTGGVSNESYGDADLLGGGTLSQKDRNATLYTLALRAGYEISPALTPFVEAEIGRNQYQQDVDAAGYRRSSDQYAVRGGLELDLGEKLSGEVSAGWITEEFDDARLESLSTPTVAAELNWSPVRGTDVQLSGSTALEGTTTPGESGSVLYSTSLSVERAMRANLTGDAMVGLGYRNYSQSDGYDFIFNAEASLTWWLNRYTGLVGRVEHETVTSNLPDRESETNSVFLGLKLQR</sequence>
<organism evidence="3 4">
    <name type="scientific">Mesorhizobium marinum</name>
    <dbReference type="NCBI Taxonomy" id="3228790"/>
    <lineage>
        <taxon>Bacteria</taxon>
        <taxon>Pseudomonadati</taxon>
        <taxon>Pseudomonadota</taxon>
        <taxon>Alphaproteobacteria</taxon>
        <taxon>Hyphomicrobiales</taxon>
        <taxon>Phyllobacteriaceae</taxon>
        <taxon>Mesorhizobium</taxon>
    </lineage>
</organism>
<proteinExistence type="predicted"/>
<feature type="signal peptide" evidence="2">
    <location>
        <begin position="1"/>
        <end position="22"/>
    </location>
</feature>
<protein>
    <submittedName>
        <fullName evidence="3">Outer membrane beta-barrel protein</fullName>
    </submittedName>
</protein>
<dbReference type="SUPFAM" id="SSF56925">
    <property type="entry name" value="OMPA-like"/>
    <property type="match status" value="1"/>
</dbReference>
<feature type="chain" id="PRO_5047222958" evidence="2">
    <location>
        <begin position="23"/>
        <end position="510"/>
    </location>
</feature>
<evidence type="ECO:0000313" key="3">
    <source>
        <dbReference type="EMBL" id="MEW9804398.1"/>
    </source>
</evidence>
<feature type="region of interest" description="Disordered" evidence="1">
    <location>
        <begin position="31"/>
        <end position="117"/>
    </location>
</feature>
<accession>A0ABV3QTW5</accession>
<evidence type="ECO:0000256" key="1">
    <source>
        <dbReference type="SAM" id="MobiDB-lite"/>
    </source>
</evidence>
<name>A0ABV3QTW5_9HYPH</name>
<evidence type="ECO:0000256" key="2">
    <source>
        <dbReference type="SAM" id="SignalP"/>
    </source>
</evidence>